<keyword evidence="6 7" id="KW-0472">Membrane</keyword>
<protein>
    <submittedName>
        <fullName evidence="10">ABC transporter ATP-binding protein</fullName>
    </submittedName>
</protein>
<reference evidence="10 11" key="1">
    <citation type="submission" date="2018-07" db="EMBL/GenBank/DDBJ databases">
        <title>Genome sequences of six Lactobacillus spp. isolated from bumble bee guts.</title>
        <authorList>
            <person name="Motta E.V.S."/>
            <person name="Moran N.A."/>
        </authorList>
    </citation>
    <scope>NUCLEOTIDE SEQUENCE [LARGE SCALE GENOMIC DNA]</scope>
    <source>
        <strain evidence="10 11">BI-4G</strain>
    </source>
</reference>
<dbReference type="InterPro" id="IPR011527">
    <property type="entry name" value="ABC1_TM_dom"/>
</dbReference>
<organism evidence="10 11">
    <name type="scientific">Lactobacillus bombicola</name>
    <dbReference type="NCBI Taxonomy" id="1505723"/>
    <lineage>
        <taxon>Bacteria</taxon>
        <taxon>Bacillati</taxon>
        <taxon>Bacillota</taxon>
        <taxon>Bacilli</taxon>
        <taxon>Lactobacillales</taxon>
        <taxon>Lactobacillaceae</taxon>
        <taxon>Lactobacillus</taxon>
    </lineage>
</organism>
<dbReference type="PROSITE" id="PS50893">
    <property type="entry name" value="ABC_TRANSPORTER_2"/>
    <property type="match status" value="1"/>
</dbReference>
<accession>A0ABX9LX47</accession>
<keyword evidence="5 7" id="KW-1133">Transmembrane helix</keyword>
<dbReference type="InterPro" id="IPR036640">
    <property type="entry name" value="ABC1_TM_sf"/>
</dbReference>
<evidence type="ECO:0000256" key="4">
    <source>
        <dbReference type="ARBA" id="ARBA00022840"/>
    </source>
</evidence>
<evidence type="ECO:0000259" key="9">
    <source>
        <dbReference type="PROSITE" id="PS50929"/>
    </source>
</evidence>
<dbReference type="SMART" id="SM00382">
    <property type="entry name" value="AAA"/>
    <property type="match status" value="1"/>
</dbReference>
<feature type="transmembrane region" description="Helical" evidence="7">
    <location>
        <begin position="12"/>
        <end position="30"/>
    </location>
</feature>
<feature type="domain" description="ABC transporter" evidence="8">
    <location>
        <begin position="323"/>
        <end position="546"/>
    </location>
</feature>
<gene>
    <name evidence="10" type="ORF">DS834_03620</name>
</gene>
<dbReference type="InterPro" id="IPR039421">
    <property type="entry name" value="Type_1_exporter"/>
</dbReference>
<comment type="caution">
    <text evidence="10">The sequence shown here is derived from an EMBL/GenBank/DDBJ whole genome shotgun (WGS) entry which is preliminary data.</text>
</comment>
<evidence type="ECO:0000256" key="6">
    <source>
        <dbReference type="ARBA" id="ARBA00023136"/>
    </source>
</evidence>
<dbReference type="PROSITE" id="PS00211">
    <property type="entry name" value="ABC_TRANSPORTER_1"/>
    <property type="match status" value="1"/>
</dbReference>
<evidence type="ECO:0000313" key="11">
    <source>
        <dbReference type="Proteomes" id="UP000283380"/>
    </source>
</evidence>
<dbReference type="InterPro" id="IPR025662">
    <property type="entry name" value="Sigma_54_int_dom_ATP-bd_1"/>
</dbReference>
<dbReference type="PROSITE" id="PS00675">
    <property type="entry name" value="SIGMA54_INTERACT_1"/>
    <property type="match status" value="1"/>
</dbReference>
<comment type="subcellular location">
    <subcellularLocation>
        <location evidence="1">Cell membrane</location>
        <topology evidence="1">Multi-pass membrane protein</topology>
    </subcellularLocation>
</comment>
<dbReference type="SUPFAM" id="SSF52540">
    <property type="entry name" value="P-loop containing nucleoside triphosphate hydrolases"/>
    <property type="match status" value="1"/>
</dbReference>
<name>A0ABX9LX47_9LACO</name>
<keyword evidence="11" id="KW-1185">Reference proteome</keyword>
<evidence type="ECO:0000256" key="7">
    <source>
        <dbReference type="SAM" id="Phobius"/>
    </source>
</evidence>
<dbReference type="Proteomes" id="UP000283380">
    <property type="component" value="Unassembled WGS sequence"/>
</dbReference>
<keyword evidence="4 10" id="KW-0067">ATP-binding</keyword>
<evidence type="ECO:0000256" key="1">
    <source>
        <dbReference type="ARBA" id="ARBA00004651"/>
    </source>
</evidence>
<dbReference type="PANTHER" id="PTHR24221">
    <property type="entry name" value="ATP-BINDING CASSETTE SUB-FAMILY B"/>
    <property type="match status" value="1"/>
</dbReference>
<dbReference type="Pfam" id="PF00005">
    <property type="entry name" value="ABC_tran"/>
    <property type="match status" value="1"/>
</dbReference>
<dbReference type="InterPro" id="IPR017871">
    <property type="entry name" value="ABC_transporter-like_CS"/>
</dbReference>
<feature type="transmembrane region" description="Helical" evidence="7">
    <location>
        <begin position="50"/>
        <end position="71"/>
    </location>
</feature>
<keyword evidence="2 7" id="KW-0812">Transmembrane</keyword>
<evidence type="ECO:0000259" key="8">
    <source>
        <dbReference type="PROSITE" id="PS50893"/>
    </source>
</evidence>
<feature type="transmembrane region" description="Helical" evidence="7">
    <location>
        <begin position="149"/>
        <end position="167"/>
    </location>
</feature>
<proteinExistence type="predicted"/>
<evidence type="ECO:0000256" key="5">
    <source>
        <dbReference type="ARBA" id="ARBA00022989"/>
    </source>
</evidence>
<feature type="transmembrane region" description="Helical" evidence="7">
    <location>
        <begin position="124"/>
        <end position="143"/>
    </location>
</feature>
<dbReference type="InterPro" id="IPR003439">
    <property type="entry name" value="ABC_transporter-like_ATP-bd"/>
</dbReference>
<dbReference type="RefSeq" id="WP_118906890.1">
    <property type="nucleotide sequence ID" value="NZ_QOCU01000002.1"/>
</dbReference>
<sequence>MKIKDFWHVNPVAFICTVIVKLLAPALALLNTQVGIYQVDAIQQVSLSKFLKLTALSFVLLVVSYLIEYLFDYILAKQKERYKEIIRAKIVNHLCYTKQEYSIAQIQNFLTNDLIQSEENYLDAFFKLVSGIGYFISALVLLFTIHWAMLIVISLMVIVSLLLPKLIEKPLQKAMMAISASNKKYLDTIRSWLTGIEELQRYFAGNHLFGVLSKSSQKLENANVKETGIKQYLKFVNEISSQVMLLLLYAVTGYLIIAKQIAFGVISVVSDLKYYLTSGIEMIIEARGAMIGVTNLNRQIEDLIIPFIKQEEPSVGLEEVDEIITADLQMAFPNGESLQLPDIKVKPGQKILLTGESGVGKSTLLKILAGELMPSSGHVIYRGRHGNLAHPDLSIIGYLPQNTVLFPASIVDNITMFDDNLAPMVPEWVKDMQLQQDIDEQKLNLQTKLDLNKTNISGGQRQKIVLARVLIHQSRIILIDEGTSAIDEQATIKILRKIMATDASVVFIAHNLNPEMKQLFDYELHFFRNNNKIKANIIANIAIEKT</sequence>
<evidence type="ECO:0000256" key="2">
    <source>
        <dbReference type="ARBA" id="ARBA00022692"/>
    </source>
</evidence>
<keyword evidence="3" id="KW-0547">Nucleotide-binding</keyword>
<dbReference type="EMBL" id="QOCU01000002">
    <property type="protein sequence ID" value="RHW52982.1"/>
    <property type="molecule type" value="Genomic_DNA"/>
</dbReference>
<dbReference type="Gene3D" id="3.40.50.300">
    <property type="entry name" value="P-loop containing nucleotide triphosphate hydrolases"/>
    <property type="match status" value="1"/>
</dbReference>
<feature type="transmembrane region" description="Helical" evidence="7">
    <location>
        <begin position="243"/>
        <end position="266"/>
    </location>
</feature>
<evidence type="ECO:0000256" key="3">
    <source>
        <dbReference type="ARBA" id="ARBA00022741"/>
    </source>
</evidence>
<dbReference type="PANTHER" id="PTHR24221:SF654">
    <property type="entry name" value="ATP-BINDING CASSETTE SUB-FAMILY B MEMBER 6"/>
    <property type="match status" value="1"/>
</dbReference>
<dbReference type="SUPFAM" id="SSF90123">
    <property type="entry name" value="ABC transporter transmembrane region"/>
    <property type="match status" value="1"/>
</dbReference>
<dbReference type="InterPro" id="IPR027417">
    <property type="entry name" value="P-loop_NTPase"/>
</dbReference>
<dbReference type="Gene3D" id="1.20.1560.10">
    <property type="entry name" value="ABC transporter type 1, transmembrane domain"/>
    <property type="match status" value="1"/>
</dbReference>
<feature type="domain" description="ABC transmembrane type-1" evidence="9">
    <location>
        <begin position="12"/>
        <end position="292"/>
    </location>
</feature>
<dbReference type="Pfam" id="PF00664">
    <property type="entry name" value="ABC_membrane"/>
    <property type="match status" value="1"/>
</dbReference>
<dbReference type="InterPro" id="IPR003593">
    <property type="entry name" value="AAA+_ATPase"/>
</dbReference>
<dbReference type="PROSITE" id="PS50929">
    <property type="entry name" value="ABC_TM1F"/>
    <property type="match status" value="1"/>
</dbReference>
<dbReference type="GO" id="GO:0005524">
    <property type="term" value="F:ATP binding"/>
    <property type="evidence" value="ECO:0007669"/>
    <property type="project" value="UniProtKB-KW"/>
</dbReference>
<evidence type="ECO:0000313" key="10">
    <source>
        <dbReference type="EMBL" id="RHW52982.1"/>
    </source>
</evidence>